<keyword evidence="4 7" id="KW-0732">Signal</keyword>
<evidence type="ECO:0000256" key="1">
    <source>
        <dbReference type="ARBA" id="ARBA00006865"/>
    </source>
</evidence>
<evidence type="ECO:0000313" key="10">
    <source>
        <dbReference type="EMBL" id="EDS15185.1"/>
    </source>
</evidence>
<dbReference type="PROSITE" id="PS51257">
    <property type="entry name" value="PROKAR_LIPOPROTEIN"/>
    <property type="match status" value="1"/>
</dbReference>
<keyword evidence="5" id="KW-0378">Hydrolase</keyword>
<dbReference type="InterPro" id="IPR017853">
    <property type="entry name" value="GH"/>
</dbReference>
<evidence type="ECO:0000259" key="9">
    <source>
        <dbReference type="PROSITE" id="PS51762"/>
    </source>
</evidence>
<evidence type="ECO:0000256" key="3">
    <source>
        <dbReference type="ARBA" id="ARBA00012662"/>
    </source>
</evidence>
<comment type="caution">
    <text evidence="10">The sequence shown here is derived from an EMBL/GenBank/DDBJ whole genome shotgun (WGS) entry which is preliminary data.</text>
</comment>
<evidence type="ECO:0000256" key="6">
    <source>
        <dbReference type="ARBA" id="ARBA00023295"/>
    </source>
</evidence>
<reference evidence="10 11" key="1">
    <citation type="submission" date="2007-11" db="EMBL/GenBank/DDBJ databases">
        <title>Draft genome sequence of Bacteroides stercoris(ATCC 43183).</title>
        <authorList>
            <person name="Sudarsanam P."/>
            <person name="Ley R."/>
            <person name="Guruge J."/>
            <person name="Turnbaugh P.J."/>
            <person name="Mahowald M."/>
            <person name="Liep D."/>
            <person name="Gordon J."/>
        </authorList>
    </citation>
    <scope>NUCLEOTIDE SEQUENCE [LARGE SCALE GENOMIC DNA]</scope>
    <source>
        <strain evidence="10 11">ATCC 43183</strain>
    </source>
</reference>
<dbReference type="Pfam" id="PF00754">
    <property type="entry name" value="F5_F8_type_C"/>
    <property type="match status" value="1"/>
</dbReference>
<dbReference type="Gene3D" id="2.60.120.200">
    <property type="match status" value="1"/>
</dbReference>
<dbReference type="GO" id="GO:0004560">
    <property type="term" value="F:alpha-L-fucosidase activity"/>
    <property type="evidence" value="ECO:0007669"/>
    <property type="project" value="InterPro"/>
</dbReference>
<evidence type="ECO:0000313" key="11">
    <source>
        <dbReference type="Proteomes" id="UP000004713"/>
    </source>
</evidence>
<dbReference type="SUPFAM" id="SSF49899">
    <property type="entry name" value="Concanavalin A-like lectins/glucanases"/>
    <property type="match status" value="1"/>
</dbReference>
<accession>B0NQN6</accession>
<proteinExistence type="inferred from homology"/>
<evidence type="ECO:0000256" key="7">
    <source>
        <dbReference type="SAM" id="SignalP"/>
    </source>
</evidence>
<dbReference type="SUPFAM" id="SSF49785">
    <property type="entry name" value="Galactose-binding domain-like"/>
    <property type="match status" value="1"/>
</dbReference>
<dbReference type="InterPro" id="IPR008979">
    <property type="entry name" value="Galactose-bd-like_sf"/>
</dbReference>
<dbReference type="InterPro" id="IPR057739">
    <property type="entry name" value="Glyco_hydro_29_N"/>
</dbReference>
<evidence type="ECO:0000256" key="4">
    <source>
        <dbReference type="ARBA" id="ARBA00022729"/>
    </source>
</evidence>
<evidence type="ECO:0000256" key="5">
    <source>
        <dbReference type="ARBA" id="ARBA00022801"/>
    </source>
</evidence>
<gene>
    <name evidence="10" type="ORF">BACSTE_01685</name>
</gene>
<dbReference type="eggNOG" id="COG3669">
    <property type="taxonomic scope" value="Bacteria"/>
</dbReference>
<evidence type="ECO:0000256" key="2">
    <source>
        <dbReference type="ARBA" id="ARBA00007951"/>
    </source>
</evidence>
<dbReference type="SUPFAM" id="SSF51445">
    <property type="entry name" value="(Trans)glycosidases"/>
    <property type="match status" value="1"/>
</dbReference>
<reference evidence="10 11" key="2">
    <citation type="submission" date="2007-11" db="EMBL/GenBank/DDBJ databases">
        <authorList>
            <person name="Fulton L."/>
            <person name="Clifton S."/>
            <person name="Fulton B."/>
            <person name="Xu J."/>
            <person name="Minx P."/>
            <person name="Pepin K.H."/>
            <person name="Johnson M."/>
            <person name="Thiruvilangam P."/>
            <person name="Bhonagiri V."/>
            <person name="Nash W.E."/>
            <person name="Mardis E.R."/>
            <person name="Wilson R.K."/>
        </authorList>
    </citation>
    <scope>NUCLEOTIDE SEQUENCE [LARGE SCALE GENOMIC DNA]</scope>
    <source>
        <strain evidence="10 11">ATCC 43183</strain>
    </source>
</reference>
<dbReference type="SMART" id="SM00812">
    <property type="entry name" value="Alpha_L_fucos"/>
    <property type="match status" value="1"/>
</dbReference>
<keyword evidence="6" id="KW-0326">Glycosidase</keyword>
<dbReference type="PANTHER" id="PTHR10030:SF37">
    <property type="entry name" value="ALPHA-L-FUCOSIDASE-RELATED"/>
    <property type="match status" value="1"/>
</dbReference>
<dbReference type="eggNOG" id="COG2273">
    <property type="taxonomic scope" value="Bacteria"/>
</dbReference>
<dbReference type="HOGENOM" id="CLU_002934_7_0_10"/>
<organism evidence="10 11">
    <name type="scientific">Bacteroides stercoris ATCC 43183</name>
    <dbReference type="NCBI Taxonomy" id="449673"/>
    <lineage>
        <taxon>Bacteria</taxon>
        <taxon>Pseudomonadati</taxon>
        <taxon>Bacteroidota</taxon>
        <taxon>Bacteroidia</taxon>
        <taxon>Bacteroidales</taxon>
        <taxon>Bacteroidaceae</taxon>
        <taxon>Bacteroides</taxon>
    </lineage>
</organism>
<dbReference type="FunFam" id="3.20.20.80:FF:000052">
    <property type="entry name" value="Putative alpha-L-fucosidase 1"/>
    <property type="match status" value="1"/>
</dbReference>
<feature type="domain" description="F5/8 type C" evidence="8">
    <location>
        <begin position="476"/>
        <end position="621"/>
    </location>
</feature>
<dbReference type="InterPro" id="IPR013320">
    <property type="entry name" value="ConA-like_dom_sf"/>
</dbReference>
<dbReference type="InterPro" id="IPR000421">
    <property type="entry name" value="FA58C"/>
</dbReference>
<dbReference type="EMBL" id="ABFZ02000019">
    <property type="protein sequence ID" value="EDS15185.1"/>
    <property type="molecule type" value="Genomic_DNA"/>
</dbReference>
<dbReference type="Proteomes" id="UP000004713">
    <property type="component" value="Unassembled WGS sequence"/>
</dbReference>
<dbReference type="InterPro" id="IPR000933">
    <property type="entry name" value="Glyco_hydro_29"/>
</dbReference>
<comment type="similarity">
    <text evidence="2">Belongs to the glycosyl hydrolase 29 family.</text>
</comment>
<protein>
    <recommendedName>
        <fullName evidence="3">alpha-L-fucosidase</fullName>
        <ecNumber evidence="3">3.2.1.51</ecNumber>
    </recommendedName>
</protein>
<dbReference type="GO" id="GO:0016139">
    <property type="term" value="P:glycoside catabolic process"/>
    <property type="evidence" value="ECO:0007669"/>
    <property type="project" value="TreeGrafter"/>
</dbReference>
<dbReference type="AlphaFoldDB" id="B0NQN6"/>
<dbReference type="CAZy" id="GH29">
    <property type="family name" value="Glycoside Hydrolase Family 29"/>
</dbReference>
<dbReference type="PANTHER" id="PTHR10030">
    <property type="entry name" value="ALPHA-L-FUCOSIDASE"/>
    <property type="match status" value="1"/>
</dbReference>
<dbReference type="Pfam" id="PF01120">
    <property type="entry name" value="Alpha_L_fucos"/>
    <property type="match status" value="1"/>
</dbReference>
<dbReference type="PROSITE" id="PS50022">
    <property type="entry name" value="FA58C_3"/>
    <property type="match status" value="1"/>
</dbReference>
<sequence>MTMKKTFFSVLMLLGCYTQSNAQEYYEKHLEFPPQATVEEKIDMASRLVPTPQQLEWQQMELTAFLHFGINTFTGREWGDGKEDPALFNPTGLDCEQWVRALKEGGFKMAVITAKHHDGFCLWPTKTTRHSVVSSPWKNGKGDVVRELRNACKKYGLKFGIYLSPWDRNAECYGQGDAYNRFFIEQLTELLTNYGEVHEVWFDGANGEGPNGKKQIYDWEAIERTIRRLQPKAVTAVMGDDVRWVGNEKGIGRKTEWSATVLTPGIYSRAIGQNKELGVFGKSKDLGSRDIVARAKELFWFPSEVDVSIRPGWFYHSKEDSHVKSLAHLADIYFKSVGYNSVLLLNIPPDKSGLIHENDCRRLKEFSTYLKNTFEKDYLKRGRTRWEALSGTSKEYMVRKDALVNTFMIQEDITKGQRVESFLLEGYWDGNWRTLAEGTTVGYKRLVRFTECQPEKIRLTIRSARNAAHILRTGLFYARPLTDNSAKVQLGNVPVSQWRLSGTDETMRKAFDKNVQTVWRTEGLKTFTVDLGRDAEITGFSYTPAQDDNLAGTIYKYRFEVSMDGSHWKTCATSGEFSNIMHNPVTCFVHFEQSYRGRFFRLVPLAEISGKPCTSIAEIGIFAVALPAKDDESAVYPVPGAPLTLKVGDAHPSVDGWSFFTAHEFLERDTRNGLPLGFIEHRGKHMSRDARVDNSRCSEVKNGVLQIRSIEEADSVDNRFGKRVKFSHGCYRTALPGSSEEWCNFTENMRIEVRFKRNAYEGFNDALWFMGNNNLPWPANGEIDLLENPKRKLNNRAHFTLHSENHYAGVIGGAGSVTSSIEIRDMSKWNIYWLEWYPDRIVGGVNGATYFEHKRGENGNTDWPWSDPKGFFMIFSTGISTNPKAWAGAVKPELWDNSAMPCMYIDWIRVYVNKQYKGAAAPAVKYY</sequence>
<feature type="domain" description="GH16" evidence="9">
    <location>
        <begin position="631"/>
        <end position="916"/>
    </location>
</feature>
<dbReference type="EC" id="3.2.1.51" evidence="3"/>
<comment type="similarity">
    <text evidence="1">Belongs to the glycosyl hydrolase 16 family.</text>
</comment>
<feature type="signal peptide" evidence="7">
    <location>
        <begin position="1"/>
        <end position="22"/>
    </location>
</feature>
<dbReference type="InterPro" id="IPR000757">
    <property type="entry name" value="Beta-glucanase-like"/>
</dbReference>
<dbReference type="PROSITE" id="PS51762">
    <property type="entry name" value="GH16_2"/>
    <property type="match status" value="1"/>
</dbReference>
<dbReference type="Gene3D" id="3.20.20.80">
    <property type="entry name" value="Glycosidases"/>
    <property type="match status" value="1"/>
</dbReference>
<dbReference type="Gene3D" id="2.60.120.260">
    <property type="entry name" value="Galactose-binding domain-like"/>
    <property type="match status" value="2"/>
</dbReference>
<dbReference type="GO" id="GO:0005764">
    <property type="term" value="C:lysosome"/>
    <property type="evidence" value="ECO:0007669"/>
    <property type="project" value="TreeGrafter"/>
</dbReference>
<name>B0NQN6_BACSE</name>
<evidence type="ECO:0000259" key="8">
    <source>
        <dbReference type="PROSITE" id="PS50022"/>
    </source>
</evidence>
<dbReference type="GO" id="GO:0006004">
    <property type="term" value="P:fucose metabolic process"/>
    <property type="evidence" value="ECO:0007669"/>
    <property type="project" value="TreeGrafter"/>
</dbReference>
<dbReference type="CDD" id="cd08023">
    <property type="entry name" value="GH16_laminarinase_like"/>
    <property type="match status" value="1"/>
</dbReference>
<feature type="chain" id="PRO_5002753428" description="alpha-L-fucosidase" evidence="7">
    <location>
        <begin position="23"/>
        <end position="927"/>
    </location>
</feature>